<keyword evidence="2" id="KW-0378">Hydrolase</keyword>
<gene>
    <name evidence="5" type="ORF">L249_0182</name>
</gene>
<comment type="caution">
    <text evidence="5">The sequence shown here is derived from an EMBL/GenBank/DDBJ whole genome shotgun (WGS) entry which is preliminary data.</text>
</comment>
<keyword evidence="1" id="KW-0820">tRNA-binding</keyword>
<evidence type="ECO:0000256" key="1">
    <source>
        <dbReference type="ARBA" id="ARBA00022555"/>
    </source>
</evidence>
<evidence type="ECO:0000256" key="2">
    <source>
        <dbReference type="ARBA" id="ARBA00022801"/>
    </source>
</evidence>
<dbReference type="InterPro" id="IPR036416">
    <property type="entry name" value="Pept_tRNA_hydro_sf"/>
</dbReference>
<dbReference type="GO" id="GO:0000049">
    <property type="term" value="F:tRNA binding"/>
    <property type="evidence" value="ECO:0007669"/>
    <property type="project" value="UniProtKB-KW"/>
</dbReference>
<dbReference type="OrthoDB" id="1711136at2759"/>
<feature type="region of interest" description="Disordered" evidence="4">
    <location>
        <begin position="187"/>
        <end position="207"/>
    </location>
</feature>
<accession>A0A367LDC7</accession>
<evidence type="ECO:0000256" key="4">
    <source>
        <dbReference type="SAM" id="MobiDB-lite"/>
    </source>
</evidence>
<dbReference type="SUPFAM" id="SSF53178">
    <property type="entry name" value="Peptidyl-tRNA hydrolase-like"/>
    <property type="match status" value="1"/>
</dbReference>
<dbReference type="PANTHER" id="PTHR17224">
    <property type="entry name" value="PEPTIDYL-TRNA HYDROLASE"/>
    <property type="match status" value="1"/>
</dbReference>
<evidence type="ECO:0008006" key="7">
    <source>
        <dbReference type="Google" id="ProtNLM"/>
    </source>
</evidence>
<organism evidence="5 6">
    <name type="scientific">Ophiocordyceps polyrhachis-furcata BCC 54312</name>
    <dbReference type="NCBI Taxonomy" id="1330021"/>
    <lineage>
        <taxon>Eukaryota</taxon>
        <taxon>Fungi</taxon>
        <taxon>Dikarya</taxon>
        <taxon>Ascomycota</taxon>
        <taxon>Pezizomycotina</taxon>
        <taxon>Sordariomycetes</taxon>
        <taxon>Hypocreomycetidae</taxon>
        <taxon>Hypocreales</taxon>
        <taxon>Ophiocordycipitaceae</taxon>
        <taxon>Ophiocordyceps</taxon>
    </lineage>
</organism>
<dbReference type="InterPro" id="IPR001328">
    <property type="entry name" value="Pept_tRNA_hydro"/>
</dbReference>
<reference evidence="5 6" key="1">
    <citation type="journal article" date="2015" name="BMC Genomics">
        <title>Insights from the genome of Ophiocordyceps polyrhachis-furcata to pathogenicity and host specificity in insect fungi.</title>
        <authorList>
            <person name="Wichadakul D."/>
            <person name="Kobmoo N."/>
            <person name="Ingsriswang S."/>
            <person name="Tangphatsornruang S."/>
            <person name="Chantasingh D."/>
            <person name="Luangsa-ard J.J."/>
            <person name="Eurwilaichitr L."/>
        </authorList>
    </citation>
    <scope>NUCLEOTIDE SEQUENCE [LARGE SCALE GENOMIC DNA]</scope>
    <source>
        <strain evidence="5 6">BCC 54312</strain>
    </source>
</reference>
<name>A0A367LDC7_9HYPO</name>
<dbReference type="EMBL" id="LKCN02000007">
    <property type="protein sequence ID" value="RCI12420.1"/>
    <property type="molecule type" value="Genomic_DNA"/>
</dbReference>
<evidence type="ECO:0000313" key="6">
    <source>
        <dbReference type="Proteomes" id="UP000253664"/>
    </source>
</evidence>
<protein>
    <recommendedName>
        <fullName evidence="7">Peptidyl-tRNA hydrolase</fullName>
    </recommendedName>
</protein>
<evidence type="ECO:0000313" key="5">
    <source>
        <dbReference type="EMBL" id="RCI12420.1"/>
    </source>
</evidence>
<dbReference type="AlphaFoldDB" id="A0A367LDC7"/>
<dbReference type="Pfam" id="PF01195">
    <property type="entry name" value="Pept_tRNA_hydro"/>
    <property type="match status" value="1"/>
</dbReference>
<dbReference type="STRING" id="1330021.A0A367LDC7"/>
<sequence>MSGPHFLVVSLGNPLPKYDTLHSAAHYVARLGNLPSCNISRGVRHTLIQSPVLMNVSGSFVSHVWRHFCQQRRSSSSPSLGLVLVHDELESAEGVVSVLSWSRSARGHRGVKDAQARVPPEVSRTSPLARIAVGIGRPEQRDVSTVVNFVMSRIPNSFKTALEGPVALQVACYLQMLEDCWKTEVESGRRDPGLGWTERITKNKKNP</sequence>
<dbReference type="Gene3D" id="3.40.50.1470">
    <property type="entry name" value="Peptidyl-tRNA hydrolase"/>
    <property type="match status" value="1"/>
</dbReference>
<dbReference type="PANTHER" id="PTHR17224:SF1">
    <property type="entry name" value="PEPTIDYL-TRNA HYDROLASE"/>
    <property type="match status" value="1"/>
</dbReference>
<proteinExistence type="predicted"/>
<keyword evidence="3" id="KW-0694">RNA-binding</keyword>
<dbReference type="Proteomes" id="UP000253664">
    <property type="component" value="Unassembled WGS sequence"/>
</dbReference>
<evidence type="ECO:0000256" key="3">
    <source>
        <dbReference type="ARBA" id="ARBA00022884"/>
    </source>
</evidence>
<dbReference type="GO" id="GO:0004045">
    <property type="term" value="F:peptidyl-tRNA hydrolase activity"/>
    <property type="evidence" value="ECO:0007669"/>
    <property type="project" value="InterPro"/>
</dbReference>
<keyword evidence="6" id="KW-1185">Reference proteome</keyword>